<protein>
    <submittedName>
        <fullName evidence="1">Uncharacterized protein</fullName>
    </submittedName>
</protein>
<evidence type="ECO:0000313" key="2">
    <source>
        <dbReference type="Proteomes" id="UP001151760"/>
    </source>
</evidence>
<gene>
    <name evidence="1" type="ORF">Tco_0748077</name>
</gene>
<keyword evidence="2" id="KW-1185">Reference proteome</keyword>
<reference evidence="1" key="1">
    <citation type="journal article" date="2022" name="Int. J. Mol. Sci.">
        <title>Draft Genome of Tanacetum Coccineum: Genomic Comparison of Closely Related Tanacetum-Family Plants.</title>
        <authorList>
            <person name="Yamashiro T."/>
            <person name="Shiraishi A."/>
            <person name="Nakayama K."/>
            <person name="Satake H."/>
        </authorList>
    </citation>
    <scope>NUCLEOTIDE SEQUENCE</scope>
</reference>
<reference evidence="1" key="2">
    <citation type="submission" date="2022-01" db="EMBL/GenBank/DDBJ databases">
        <authorList>
            <person name="Yamashiro T."/>
            <person name="Shiraishi A."/>
            <person name="Satake H."/>
            <person name="Nakayama K."/>
        </authorList>
    </citation>
    <scope>NUCLEOTIDE SEQUENCE</scope>
</reference>
<comment type="caution">
    <text evidence="1">The sequence shown here is derived from an EMBL/GenBank/DDBJ whole genome shotgun (WGS) entry which is preliminary data.</text>
</comment>
<dbReference type="EMBL" id="BQNB010010755">
    <property type="protein sequence ID" value="GJS81536.1"/>
    <property type="molecule type" value="Genomic_DNA"/>
</dbReference>
<dbReference type="PANTHER" id="PTHR33116:SF78">
    <property type="entry name" value="OS12G0587133 PROTEIN"/>
    <property type="match status" value="1"/>
</dbReference>
<dbReference type="Proteomes" id="UP001151760">
    <property type="component" value="Unassembled WGS sequence"/>
</dbReference>
<dbReference type="PANTHER" id="PTHR33116">
    <property type="entry name" value="REVERSE TRANSCRIPTASE ZINC-BINDING DOMAIN-CONTAINING PROTEIN-RELATED-RELATED"/>
    <property type="match status" value="1"/>
</dbReference>
<accession>A0ABQ4YVR2</accession>
<name>A0ABQ4YVR2_9ASTR</name>
<proteinExistence type="predicted"/>
<sequence>MFSKDGEKFTLCPFSSKVQPKATKEKASTILLCSREAFLAEVRHGQAIFAVVVKGANKIMEIVPLKLHDLLSEFKNIMPKELPDDLPLLRDIQHQIVPNLFTTKLYKDESINMVVDVDKEIKEAMFDIGENRAPGPDRYTSAFFKHSWVGKLLVKYLGIPLLAKKLGINDCKQLMGKVKNRTQDWKNRFLSYARRLQLIASILATMQTYWASVLSKVAWKVICCHKKEDGLGLKQLVTLKGKCLWEIKEDRSDSGTWKALLELRNKIRTHIFHDIPDARINEDYSVTDMIEDDEWTWPDQWVENFTILRQFKVPLLNIDHEDDAKWRKRNGQMVEFSIRDVWRDMKFSQPSVSC</sequence>
<organism evidence="1 2">
    <name type="scientific">Tanacetum coccineum</name>
    <dbReference type="NCBI Taxonomy" id="301880"/>
    <lineage>
        <taxon>Eukaryota</taxon>
        <taxon>Viridiplantae</taxon>
        <taxon>Streptophyta</taxon>
        <taxon>Embryophyta</taxon>
        <taxon>Tracheophyta</taxon>
        <taxon>Spermatophyta</taxon>
        <taxon>Magnoliopsida</taxon>
        <taxon>eudicotyledons</taxon>
        <taxon>Gunneridae</taxon>
        <taxon>Pentapetalae</taxon>
        <taxon>asterids</taxon>
        <taxon>campanulids</taxon>
        <taxon>Asterales</taxon>
        <taxon>Asteraceae</taxon>
        <taxon>Asteroideae</taxon>
        <taxon>Anthemideae</taxon>
        <taxon>Anthemidinae</taxon>
        <taxon>Tanacetum</taxon>
    </lineage>
</organism>
<evidence type="ECO:0000313" key="1">
    <source>
        <dbReference type="EMBL" id="GJS81536.1"/>
    </source>
</evidence>